<evidence type="ECO:0000313" key="1">
    <source>
        <dbReference type="EMBL" id="MFC6634027.1"/>
    </source>
</evidence>
<proteinExistence type="predicted"/>
<dbReference type="Gene3D" id="1.10.1220.10">
    <property type="entry name" value="Met repressor-like"/>
    <property type="match status" value="1"/>
</dbReference>
<evidence type="ECO:0000313" key="2">
    <source>
        <dbReference type="Proteomes" id="UP001596425"/>
    </source>
</evidence>
<dbReference type="RefSeq" id="WP_377516624.1">
    <property type="nucleotide sequence ID" value="NZ_JBHSVR010000001.1"/>
</dbReference>
<evidence type="ECO:0008006" key="3">
    <source>
        <dbReference type="Google" id="ProtNLM"/>
    </source>
</evidence>
<sequence>MISSKPKVRKNFTLPPHVVKQLSDYAHESGFSASHVVHMALVEYLKGKS</sequence>
<dbReference type="InterPro" id="IPR010985">
    <property type="entry name" value="Ribbon_hlx_hlx"/>
</dbReference>
<dbReference type="InterPro" id="IPR013321">
    <property type="entry name" value="Arc_rbn_hlx_hlx"/>
</dbReference>
<dbReference type="SUPFAM" id="SSF47598">
    <property type="entry name" value="Ribbon-helix-helix"/>
    <property type="match status" value="1"/>
</dbReference>
<gene>
    <name evidence="1" type="ORF">ACFQBM_12075</name>
</gene>
<keyword evidence="2" id="KW-1185">Reference proteome</keyword>
<dbReference type="EMBL" id="JBHSVR010000001">
    <property type="protein sequence ID" value="MFC6634027.1"/>
    <property type="molecule type" value="Genomic_DNA"/>
</dbReference>
<protein>
    <recommendedName>
        <fullName evidence="3">CopG family transcriptional regulator</fullName>
    </recommendedName>
</protein>
<name>A0ABW1YR31_9GAMM</name>
<dbReference type="Proteomes" id="UP001596425">
    <property type="component" value="Unassembled WGS sequence"/>
</dbReference>
<reference evidence="2" key="1">
    <citation type="journal article" date="2019" name="Int. J. Syst. Evol. Microbiol.">
        <title>The Global Catalogue of Microorganisms (GCM) 10K type strain sequencing project: providing services to taxonomists for standard genome sequencing and annotation.</title>
        <authorList>
            <consortium name="The Broad Institute Genomics Platform"/>
            <consortium name="The Broad Institute Genome Sequencing Center for Infectious Disease"/>
            <person name="Wu L."/>
            <person name="Ma J."/>
        </authorList>
    </citation>
    <scope>NUCLEOTIDE SEQUENCE [LARGE SCALE GENOMIC DNA]</scope>
    <source>
        <strain evidence="2">CGMCC 1.13718</strain>
    </source>
</reference>
<accession>A0ABW1YR31</accession>
<organism evidence="1 2">
    <name type="scientific">Microbulbifer taiwanensis</name>
    <dbReference type="NCBI Taxonomy" id="986746"/>
    <lineage>
        <taxon>Bacteria</taxon>
        <taxon>Pseudomonadati</taxon>
        <taxon>Pseudomonadota</taxon>
        <taxon>Gammaproteobacteria</taxon>
        <taxon>Cellvibrionales</taxon>
        <taxon>Microbulbiferaceae</taxon>
        <taxon>Microbulbifer</taxon>
    </lineage>
</organism>
<comment type="caution">
    <text evidence="1">The sequence shown here is derived from an EMBL/GenBank/DDBJ whole genome shotgun (WGS) entry which is preliminary data.</text>
</comment>